<dbReference type="EC" id="6.2.1.3" evidence="5"/>
<dbReference type="InterPro" id="IPR045851">
    <property type="entry name" value="AMP-bd_C_sf"/>
</dbReference>
<gene>
    <name evidence="5" type="primary">lcfB_25</name>
    <name evidence="5" type="ORF">B7C42_07744</name>
</gene>
<name>A0A231GU99_9NOCA</name>
<dbReference type="SUPFAM" id="SSF56801">
    <property type="entry name" value="Acetyl-CoA synthetase-like"/>
    <property type="match status" value="1"/>
</dbReference>
<feature type="domain" description="AMP-dependent synthetase/ligase" evidence="3">
    <location>
        <begin position="11"/>
        <end position="370"/>
    </location>
</feature>
<dbReference type="Gene3D" id="3.40.50.12780">
    <property type="entry name" value="N-terminal domain of ligase-like"/>
    <property type="match status" value="1"/>
</dbReference>
<dbReference type="EMBL" id="NGAF01000038">
    <property type="protein sequence ID" value="OXR40162.1"/>
    <property type="molecule type" value="Genomic_DNA"/>
</dbReference>
<evidence type="ECO:0000313" key="5">
    <source>
        <dbReference type="EMBL" id="OXR40162.1"/>
    </source>
</evidence>
<dbReference type="InterPro" id="IPR050237">
    <property type="entry name" value="ATP-dep_AMP-bd_enzyme"/>
</dbReference>
<evidence type="ECO:0000256" key="1">
    <source>
        <dbReference type="ARBA" id="ARBA00006432"/>
    </source>
</evidence>
<accession>A0A231GU99</accession>
<dbReference type="Proteomes" id="UP000215506">
    <property type="component" value="Unassembled WGS sequence"/>
</dbReference>
<evidence type="ECO:0000259" key="3">
    <source>
        <dbReference type="Pfam" id="PF00501"/>
    </source>
</evidence>
<dbReference type="Gene3D" id="3.30.300.30">
    <property type="match status" value="1"/>
</dbReference>
<dbReference type="GO" id="GO:0004467">
    <property type="term" value="F:long-chain fatty acid-CoA ligase activity"/>
    <property type="evidence" value="ECO:0007669"/>
    <property type="project" value="UniProtKB-EC"/>
</dbReference>
<keyword evidence="2 5" id="KW-0436">Ligase</keyword>
<comment type="similarity">
    <text evidence="1">Belongs to the ATP-dependent AMP-binding enzyme family.</text>
</comment>
<organism evidence="5 6">
    <name type="scientific">Nocardia cerradoensis</name>
    <dbReference type="NCBI Taxonomy" id="85688"/>
    <lineage>
        <taxon>Bacteria</taxon>
        <taxon>Bacillati</taxon>
        <taxon>Actinomycetota</taxon>
        <taxon>Actinomycetes</taxon>
        <taxon>Mycobacteriales</taxon>
        <taxon>Nocardiaceae</taxon>
        <taxon>Nocardia</taxon>
    </lineage>
</organism>
<dbReference type="PANTHER" id="PTHR43767">
    <property type="entry name" value="LONG-CHAIN-FATTY-ACID--COA LIGASE"/>
    <property type="match status" value="1"/>
</dbReference>
<dbReference type="FunFam" id="3.30.300.30:FF:000008">
    <property type="entry name" value="2,3-dihydroxybenzoate-AMP ligase"/>
    <property type="match status" value="1"/>
</dbReference>
<protein>
    <submittedName>
        <fullName evidence="5">Long-chain-fatty-acid--CoA ligase</fullName>
        <ecNumber evidence="5">6.2.1.3</ecNumber>
    </submittedName>
</protein>
<dbReference type="Pfam" id="PF13193">
    <property type="entry name" value="AMP-binding_C"/>
    <property type="match status" value="1"/>
</dbReference>
<comment type="caution">
    <text evidence="5">The sequence shown here is derived from an EMBL/GenBank/DDBJ whole genome shotgun (WGS) entry which is preliminary data.</text>
</comment>
<sequence length="513" mass="55901">MNQAEPGSPEYWAAHRPERVAVVSGSTTLTYEQWNDAADRVAEGLARHGLGPGDRVGMRFRLAAEWFVLQRALQKLGVAQVAVNWRLTPAEAMYILRDSGAKGLACNDIDVSGWAREEVGLLITVGQDDTAVGVRYEDLLRTSDAPARFGPARPALVLYTSGTTGRPRGVPPVDPATITDPERLMRYAVSVADNPPLPDGVTSLLTLPIHHGAGPDAAARACRHGGTVVTLDPFDAEEAVRLIAEHKIQAWGTVPTMLLRIQNLPGEILGRYDLSSLGQIGVGAAPVPQSLKEWVIDRFGDDVLWEHYGASEAGMISYAAPEHQRGKPGTSGLPYDGVEIAIVDDDWQRLPIGETGEIAVSTPIVLRNYLGGPELGEDVVRNGFYRTGDVGRLDEDGFLFITDRIKDMIVAGGVNIYPAEIEKALVSHPQVVDAAVIGIPDDDFGEKPLAFIVPAPRSAPAEEELTTHLEGHLARYKRPRQFVFVDELPRNPIGKVLKQQLREPYWQGRERNV</sequence>
<evidence type="ECO:0000259" key="4">
    <source>
        <dbReference type="Pfam" id="PF13193"/>
    </source>
</evidence>
<dbReference type="RefSeq" id="WP_094028289.1">
    <property type="nucleotide sequence ID" value="NZ_NGAF01000038.1"/>
</dbReference>
<dbReference type="InterPro" id="IPR025110">
    <property type="entry name" value="AMP-bd_C"/>
</dbReference>
<feature type="domain" description="AMP-binding enzyme C-terminal" evidence="4">
    <location>
        <begin position="420"/>
        <end position="495"/>
    </location>
</feature>
<dbReference type="PROSITE" id="PS00455">
    <property type="entry name" value="AMP_BINDING"/>
    <property type="match status" value="1"/>
</dbReference>
<dbReference type="InterPro" id="IPR020845">
    <property type="entry name" value="AMP-binding_CS"/>
</dbReference>
<keyword evidence="6" id="KW-1185">Reference proteome</keyword>
<dbReference type="PANTHER" id="PTHR43767:SF1">
    <property type="entry name" value="NONRIBOSOMAL PEPTIDE SYNTHASE PES1 (EUROFUNG)-RELATED"/>
    <property type="match status" value="1"/>
</dbReference>
<proteinExistence type="inferred from homology"/>
<dbReference type="Pfam" id="PF00501">
    <property type="entry name" value="AMP-binding"/>
    <property type="match status" value="1"/>
</dbReference>
<dbReference type="AlphaFoldDB" id="A0A231GU99"/>
<evidence type="ECO:0000313" key="6">
    <source>
        <dbReference type="Proteomes" id="UP000215506"/>
    </source>
</evidence>
<dbReference type="InterPro" id="IPR042099">
    <property type="entry name" value="ANL_N_sf"/>
</dbReference>
<evidence type="ECO:0000256" key="2">
    <source>
        <dbReference type="ARBA" id="ARBA00022598"/>
    </source>
</evidence>
<dbReference type="InterPro" id="IPR000873">
    <property type="entry name" value="AMP-dep_synth/lig_dom"/>
</dbReference>
<reference evidence="5 6" key="1">
    <citation type="submission" date="2017-07" db="EMBL/GenBank/DDBJ databases">
        <title>First draft Genome Sequence of Nocardia cerradoensis isolated from human infection.</title>
        <authorList>
            <person name="Carrasco G."/>
        </authorList>
    </citation>
    <scope>NUCLEOTIDE SEQUENCE [LARGE SCALE GENOMIC DNA]</scope>
    <source>
        <strain evidence="5 6">CNM20130759</strain>
    </source>
</reference>